<comment type="similarity">
    <text evidence="1 2">Belongs to the enoyl-CoA hydratase/isomerase family.</text>
</comment>
<evidence type="ECO:0000256" key="1">
    <source>
        <dbReference type="ARBA" id="ARBA00005254"/>
    </source>
</evidence>
<dbReference type="PROSITE" id="PS00166">
    <property type="entry name" value="ENOYL_COA_HYDRATASE"/>
    <property type="match status" value="1"/>
</dbReference>
<dbReference type="PATRIC" id="fig|163011.3.peg.1246"/>
<dbReference type="CDD" id="cd06558">
    <property type="entry name" value="crotonase-like"/>
    <property type="match status" value="1"/>
</dbReference>
<dbReference type="EMBL" id="LT629746">
    <property type="protein sequence ID" value="SDT28008.1"/>
    <property type="molecule type" value="Genomic_DNA"/>
</dbReference>
<gene>
    <name evidence="3" type="ORF">SAMN04490191_3759</name>
</gene>
<proteinExistence type="inferred from homology"/>
<evidence type="ECO:0000256" key="2">
    <source>
        <dbReference type="RuleBase" id="RU003707"/>
    </source>
</evidence>
<dbReference type="PANTHER" id="PTHR11941">
    <property type="entry name" value="ENOYL-COA HYDRATASE-RELATED"/>
    <property type="match status" value="1"/>
</dbReference>
<dbReference type="InterPro" id="IPR029045">
    <property type="entry name" value="ClpP/crotonase-like_dom_sf"/>
</dbReference>
<evidence type="ECO:0000313" key="4">
    <source>
        <dbReference type="Proteomes" id="UP000182814"/>
    </source>
</evidence>
<dbReference type="Pfam" id="PF00378">
    <property type="entry name" value="ECH_1"/>
    <property type="match status" value="1"/>
</dbReference>
<organism evidence="3 4">
    <name type="scientific">Pseudomonas lini</name>
    <dbReference type="NCBI Taxonomy" id="163011"/>
    <lineage>
        <taxon>Bacteria</taxon>
        <taxon>Pseudomonadati</taxon>
        <taxon>Pseudomonadota</taxon>
        <taxon>Gammaproteobacteria</taxon>
        <taxon>Pseudomonadales</taxon>
        <taxon>Pseudomonadaceae</taxon>
        <taxon>Pseudomonas</taxon>
    </lineage>
</organism>
<dbReference type="PANTHER" id="PTHR11941:SF54">
    <property type="entry name" value="ENOYL-COA HYDRATASE, MITOCHONDRIAL"/>
    <property type="match status" value="1"/>
</dbReference>
<sequence>MSVDELASELTVERHESLLWITLNRAAKANAMTVDMMERVTAALQAATDDPQINAVMLTGSGERVFCAGVDIREQPADGDTARQRERRSLALAALQDAVMDCPKPVVTVLNGTATGGGAMLALLADACVAVDTAKLSLPEIDLGIATFSGANILEVIGGRALALDLIQSGRAMKATEALARGLVREVALRDELHLKASALGQALGAKNPRTFAENKRWLNRSLRAALLQARDEHARHRALAQAEQ</sequence>
<dbReference type="GO" id="GO:0006635">
    <property type="term" value="P:fatty acid beta-oxidation"/>
    <property type="evidence" value="ECO:0007669"/>
    <property type="project" value="TreeGrafter"/>
</dbReference>
<accession>A0A0J6KG70</accession>
<reference evidence="4" key="1">
    <citation type="submission" date="2016-10" db="EMBL/GenBank/DDBJ databases">
        <authorList>
            <person name="Varghese N."/>
            <person name="Submissions S."/>
        </authorList>
    </citation>
    <scope>NUCLEOTIDE SEQUENCE [LARGE SCALE GENOMIC DNA]</scope>
    <source>
        <strain evidence="4">BS3782</strain>
    </source>
</reference>
<dbReference type="Gene3D" id="3.90.226.10">
    <property type="entry name" value="2-enoyl-CoA Hydratase, Chain A, domain 1"/>
    <property type="match status" value="1"/>
</dbReference>
<dbReference type="AlphaFoldDB" id="A0A0J6KG70"/>
<dbReference type="RefSeq" id="WP_048392910.1">
    <property type="nucleotide sequence ID" value="NZ_JYLB01000001.1"/>
</dbReference>
<dbReference type="InterPro" id="IPR001753">
    <property type="entry name" value="Enoyl-CoA_hydra/iso"/>
</dbReference>
<dbReference type="GO" id="GO:0003824">
    <property type="term" value="F:catalytic activity"/>
    <property type="evidence" value="ECO:0007669"/>
    <property type="project" value="InterPro"/>
</dbReference>
<evidence type="ECO:0000313" key="3">
    <source>
        <dbReference type="EMBL" id="SDT28008.1"/>
    </source>
</evidence>
<name>A0A0J6KG70_9PSED</name>
<protein>
    <submittedName>
        <fullName evidence="3">Enoyl-CoA hydratase</fullName>
    </submittedName>
</protein>
<keyword evidence="4" id="KW-1185">Reference proteome</keyword>
<dbReference type="Proteomes" id="UP000182814">
    <property type="component" value="Chromosome I"/>
</dbReference>
<dbReference type="SUPFAM" id="SSF52096">
    <property type="entry name" value="ClpP/crotonase"/>
    <property type="match status" value="1"/>
</dbReference>
<dbReference type="InterPro" id="IPR018376">
    <property type="entry name" value="Enoyl-CoA_hyd/isom_CS"/>
</dbReference>